<feature type="region of interest" description="Disordered" evidence="6">
    <location>
        <begin position="82"/>
        <end position="129"/>
    </location>
</feature>
<dbReference type="InterPro" id="IPR027417">
    <property type="entry name" value="P-loop_NTPase"/>
</dbReference>
<evidence type="ECO:0000259" key="7">
    <source>
        <dbReference type="Pfam" id="PF14629"/>
    </source>
</evidence>
<dbReference type="PANTHER" id="PTHR12087:SF0">
    <property type="entry name" value="ORIGIN RECOGNITION COMPLEX SUBUNIT 4"/>
    <property type="match status" value="1"/>
</dbReference>
<evidence type="ECO:0000256" key="6">
    <source>
        <dbReference type="SAM" id="MobiDB-lite"/>
    </source>
</evidence>
<accession>A0A1G4KNV8</accession>
<dbReference type="AlphaFoldDB" id="A0A1G4KNV8"/>
<dbReference type="Pfam" id="PF14629">
    <property type="entry name" value="ORC4_C"/>
    <property type="match status" value="1"/>
</dbReference>
<dbReference type="GO" id="GO:0006270">
    <property type="term" value="P:DNA replication initiation"/>
    <property type="evidence" value="ECO:0007669"/>
    <property type="project" value="TreeGrafter"/>
</dbReference>
<name>A0A1G4KNV8_9SACH</name>
<evidence type="ECO:0000256" key="3">
    <source>
        <dbReference type="ARBA" id="ARBA00022705"/>
    </source>
</evidence>
<evidence type="ECO:0000256" key="4">
    <source>
        <dbReference type="ARBA" id="ARBA00023125"/>
    </source>
</evidence>
<dbReference type="GO" id="GO:0003688">
    <property type="term" value="F:DNA replication origin binding"/>
    <property type="evidence" value="ECO:0007669"/>
    <property type="project" value="TreeGrafter"/>
</dbReference>
<evidence type="ECO:0000256" key="5">
    <source>
        <dbReference type="ARBA" id="ARBA00023242"/>
    </source>
</evidence>
<evidence type="ECO:0000256" key="1">
    <source>
        <dbReference type="ARBA" id="ARBA00004123"/>
    </source>
</evidence>
<dbReference type="OrthoDB" id="343623at2759"/>
<sequence length="599" mass="68045">MGSCRFSAREFRQENTPRISSLRRILLELKTLKMEDVDAEFGPVRKSLQKVDSDRIVQDASVDHEQQAFLRKIRLVTGDKALSKSHSLQPDNSRNTQEEDNQKSSLTVKRSRSGSDDDTSSSHPKSAKICDPSYSQFQLHLLKQLNNSLPADSTRLPSFVHEASKEIERILKQAIIQKESHSAILVGPRSHYKTAVINHHISLLNRRFGQQFVTLRLNGLIHTEQAAINSIAYQLESRLQKLHGNRGSDFQISAGSLTEVFEKILRLIDTTTVQNTSASTTSRDEKISVVFIFDEIDTFAGPLRQTLLYNLFDMVEHARVPVCILGCTTKMNVVEHLEKRVNSRFSQRVIYMPVVKTLKSFLRAVEEQLTVDIPNECAVQWNRNLKNNLQNETSGFFKLVRNNYETFRSIVQLKNSLYGLLAKERSLEAVIDGINTCKSIYAYNQNQLENSLSAKVKSLSDLELAMVIAAGRVSLKTGDNVNFNLTYAEYSDMVKETNKRMPIIPQATGTSLMLESTLRVWNKQDAKNVWENLTDLDFLAEKGSIGLRISALAAFQASNYHTTGTIIPFDLRTYQMQINLQELRRTVPKSSIYYSWTQL</sequence>
<keyword evidence="9" id="KW-1185">Reference proteome</keyword>
<keyword evidence="5" id="KW-0539">Nucleus</keyword>
<keyword evidence="3" id="KW-0235">DNA replication</keyword>
<dbReference type="EMBL" id="LT598447">
    <property type="protein sequence ID" value="SCV06218.1"/>
    <property type="molecule type" value="Genomic_DNA"/>
</dbReference>
<dbReference type="GO" id="GO:0005664">
    <property type="term" value="C:nuclear origin of replication recognition complex"/>
    <property type="evidence" value="ECO:0007669"/>
    <property type="project" value="TreeGrafter"/>
</dbReference>
<protein>
    <submittedName>
        <fullName evidence="8">LANO_0H24696g1_1</fullName>
    </submittedName>
</protein>
<dbReference type="InterPro" id="IPR016527">
    <property type="entry name" value="ORC4"/>
</dbReference>
<dbReference type="Gene3D" id="3.40.50.300">
    <property type="entry name" value="P-loop containing nucleotide triphosphate hydrolases"/>
    <property type="match status" value="1"/>
</dbReference>
<dbReference type="InterPro" id="IPR032705">
    <property type="entry name" value="ORC4_C"/>
</dbReference>
<dbReference type="FunFam" id="3.40.50.300:FF:001499">
    <property type="entry name" value="Origin recognition complex subunit 4, putative"/>
    <property type="match status" value="1"/>
</dbReference>
<keyword evidence="4" id="KW-0238">DNA-binding</keyword>
<comment type="subcellular location">
    <subcellularLocation>
        <location evidence="1">Nucleus</location>
    </subcellularLocation>
</comment>
<comment type="similarity">
    <text evidence="2">Belongs to the ORC4 family.</text>
</comment>
<dbReference type="SUPFAM" id="SSF52540">
    <property type="entry name" value="P-loop containing nucleoside triphosphate hydrolases"/>
    <property type="match status" value="1"/>
</dbReference>
<evidence type="ECO:0000256" key="2">
    <source>
        <dbReference type="ARBA" id="ARBA00005334"/>
    </source>
</evidence>
<evidence type="ECO:0000313" key="9">
    <source>
        <dbReference type="Proteomes" id="UP000189911"/>
    </source>
</evidence>
<gene>
    <name evidence="8" type="ORF">LANO_0H24696G</name>
</gene>
<organism evidence="8 9">
    <name type="scientific">Lachancea nothofagi CBS 11611</name>
    <dbReference type="NCBI Taxonomy" id="1266666"/>
    <lineage>
        <taxon>Eukaryota</taxon>
        <taxon>Fungi</taxon>
        <taxon>Dikarya</taxon>
        <taxon>Ascomycota</taxon>
        <taxon>Saccharomycotina</taxon>
        <taxon>Saccharomycetes</taxon>
        <taxon>Saccharomycetales</taxon>
        <taxon>Saccharomycetaceae</taxon>
        <taxon>Lachancea</taxon>
    </lineage>
</organism>
<feature type="domain" description="Origin recognition complex subunit 4 C-terminal" evidence="7">
    <location>
        <begin position="359"/>
        <end position="587"/>
    </location>
</feature>
<feature type="compositionally biased region" description="Polar residues" evidence="6">
    <location>
        <begin position="84"/>
        <end position="95"/>
    </location>
</feature>
<dbReference type="PANTHER" id="PTHR12087">
    <property type="entry name" value="ORIGIN RECOGNITION COMPLEX SUBUNIT 4"/>
    <property type="match status" value="1"/>
</dbReference>
<dbReference type="Proteomes" id="UP000189911">
    <property type="component" value="Chromosome H"/>
</dbReference>
<proteinExistence type="inferred from homology"/>
<reference evidence="9" key="1">
    <citation type="submission" date="2016-03" db="EMBL/GenBank/DDBJ databases">
        <authorList>
            <person name="Devillers Hugo."/>
        </authorList>
    </citation>
    <scope>NUCLEOTIDE SEQUENCE [LARGE SCALE GENOMIC DNA]</scope>
</reference>
<evidence type="ECO:0000313" key="8">
    <source>
        <dbReference type="EMBL" id="SCV06218.1"/>
    </source>
</evidence>